<dbReference type="AlphaFoldDB" id="A0A1D6QPY9"/>
<organism evidence="1">
    <name type="scientific">Zea mays</name>
    <name type="common">Maize</name>
    <dbReference type="NCBI Taxonomy" id="4577"/>
    <lineage>
        <taxon>Eukaryota</taxon>
        <taxon>Viridiplantae</taxon>
        <taxon>Streptophyta</taxon>
        <taxon>Embryophyta</taxon>
        <taxon>Tracheophyta</taxon>
        <taxon>Spermatophyta</taxon>
        <taxon>Magnoliopsida</taxon>
        <taxon>Liliopsida</taxon>
        <taxon>Poales</taxon>
        <taxon>Poaceae</taxon>
        <taxon>PACMAD clade</taxon>
        <taxon>Panicoideae</taxon>
        <taxon>Andropogonodae</taxon>
        <taxon>Andropogoneae</taxon>
        <taxon>Tripsacinae</taxon>
        <taxon>Zea</taxon>
    </lineage>
</organism>
<dbReference type="EMBL" id="CM000780">
    <property type="protein sequence ID" value="AQK59597.1"/>
    <property type="molecule type" value="Genomic_DNA"/>
</dbReference>
<protein>
    <submittedName>
        <fullName evidence="1">Uncharacterized protein</fullName>
    </submittedName>
</protein>
<gene>
    <name evidence="1" type="ORF">ZEAMMB73_Zm00001d053542</name>
</gene>
<name>A0A1D6QPY9_MAIZE</name>
<reference evidence="1" key="1">
    <citation type="submission" date="2015-12" db="EMBL/GenBank/DDBJ databases">
        <title>Update maize B73 reference genome by single molecule sequencing technologies.</title>
        <authorList>
            <consortium name="Maize Genome Sequencing Project"/>
            <person name="Ware D."/>
        </authorList>
    </citation>
    <scope>NUCLEOTIDE SEQUENCE</scope>
    <source>
        <tissue evidence="1">Seedling</tissue>
    </source>
</reference>
<sequence>MPAPRLPLRATARPARTPPLLPLRARLGPQIWKCTHKFGSRGNGTRFGYGVADLEIAQSTSPIWKARSRYRNHNNYPPNVAPTHVQLI</sequence>
<evidence type="ECO:0000313" key="1">
    <source>
        <dbReference type="EMBL" id="AQK59597.1"/>
    </source>
</evidence>
<accession>A0A1D6QPY9</accession>
<proteinExistence type="predicted"/>